<feature type="region of interest" description="Disordered" evidence="1">
    <location>
        <begin position="291"/>
        <end position="441"/>
    </location>
</feature>
<dbReference type="AlphaFoldDB" id="A0AA38HTA9"/>
<dbReference type="Proteomes" id="UP001168821">
    <property type="component" value="Unassembled WGS sequence"/>
</dbReference>
<sequence length="441" mass="50411">MDLWNIKDLEPPPVTSCKACTKQIDVRLLHAVLQGGVNFFSNQHHLFTEAALLSRSVYRFKMKFRSSKDFKIVEKLNHILRTYQRMHISAALNVLLVTIPQNYKANNTYMLTKNMLDYVLVRLQGVGKLLCATLEACKEVSAAMQQRLRIGHFWKVAIVIFATAARIFVVAKNALKYCCELYGNLLPYSSSLGNSGVQWLPEGYIFPSHLDEWLEIDWLDLDNVIEILDDEPILSYLKLTDSDDEVEFCDEYILVKDDPISCIFVKDDIPISEDVPWDVVDIGEDSVIRCDDSDVERISTPEGDEDVGEVINISDSEMQTPLKRKQKISASKADTGENTGNNKSQTLSKRKRKKRVSKSLVENKINESDTPKRRRRKSAIRKVEKKETNVSGKGKKSPRKKQEQPFPASAVKIKTNASFQQKQGTKKKRKLKRLQRRSAQR</sequence>
<gene>
    <name evidence="3" type="ORF">Zmor_025240</name>
</gene>
<dbReference type="GO" id="GO:0005634">
    <property type="term" value="C:nucleus"/>
    <property type="evidence" value="ECO:0007669"/>
    <property type="project" value="TreeGrafter"/>
</dbReference>
<reference evidence="3" key="1">
    <citation type="journal article" date="2023" name="G3 (Bethesda)">
        <title>Whole genome assemblies of Zophobas morio and Tenebrio molitor.</title>
        <authorList>
            <person name="Kaur S."/>
            <person name="Stinson S.A."/>
            <person name="diCenzo G.C."/>
        </authorList>
    </citation>
    <scope>NUCLEOTIDE SEQUENCE</scope>
    <source>
        <strain evidence="3">QUZm001</strain>
    </source>
</reference>
<dbReference type="InterPro" id="IPR052835">
    <property type="entry name" value="Nepro"/>
</dbReference>
<evidence type="ECO:0000313" key="4">
    <source>
        <dbReference type="Proteomes" id="UP001168821"/>
    </source>
</evidence>
<dbReference type="GO" id="GO:0045747">
    <property type="term" value="P:positive regulation of Notch signaling pathway"/>
    <property type="evidence" value="ECO:0007669"/>
    <property type="project" value="TreeGrafter"/>
</dbReference>
<feature type="domain" description="Nucleolus and neural progenitor protein-like N-terminal" evidence="2">
    <location>
        <begin position="4"/>
        <end position="185"/>
    </location>
</feature>
<dbReference type="EMBL" id="JALNTZ010000008">
    <property type="protein sequence ID" value="KAJ3642452.1"/>
    <property type="molecule type" value="Genomic_DNA"/>
</dbReference>
<dbReference type="PANTHER" id="PTHR34761">
    <property type="entry name" value="NUCLEOLUS AND NEURAL PROGENITOR PROTEIN"/>
    <property type="match status" value="1"/>
</dbReference>
<dbReference type="PANTHER" id="PTHR34761:SF1">
    <property type="entry name" value="NUCLEOLUS AND NEURAL PROGENITOR PROTEIN"/>
    <property type="match status" value="1"/>
</dbReference>
<organism evidence="3 4">
    <name type="scientific">Zophobas morio</name>
    <dbReference type="NCBI Taxonomy" id="2755281"/>
    <lineage>
        <taxon>Eukaryota</taxon>
        <taxon>Metazoa</taxon>
        <taxon>Ecdysozoa</taxon>
        <taxon>Arthropoda</taxon>
        <taxon>Hexapoda</taxon>
        <taxon>Insecta</taxon>
        <taxon>Pterygota</taxon>
        <taxon>Neoptera</taxon>
        <taxon>Endopterygota</taxon>
        <taxon>Coleoptera</taxon>
        <taxon>Polyphaga</taxon>
        <taxon>Cucujiformia</taxon>
        <taxon>Tenebrionidae</taxon>
        <taxon>Zophobas</taxon>
    </lineage>
</organism>
<comment type="caution">
    <text evidence="3">The sequence shown here is derived from an EMBL/GenBank/DDBJ whole genome shotgun (WGS) entry which is preliminary data.</text>
</comment>
<proteinExistence type="predicted"/>
<feature type="compositionally biased region" description="Basic residues" evidence="1">
    <location>
        <begin position="424"/>
        <end position="441"/>
    </location>
</feature>
<accession>A0AA38HTA9</accession>
<name>A0AA38HTA9_9CUCU</name>
<evidence type="ECO:0000259" key="2">
    <source>
        <dbReference type="Pfam" id="PF14780"/>
    </source>
</evidence>
<protein>
    <recommendedName>
        <fullName evidence="2">Nucleolus and neural progenitor protein-like N-terminal domain-containing protein</fullName>
    </recommendedName>
</protein>
<dbReference type="InterPro" id="IPR027951">
    <property type="entry name" value="Nepro_N"/>
</dbReference>
<feature type="compositionally biased region" description="Polar residues" evidence="1">
    <location>
        <begin position="336"/>
        <end position="346"/>
    </location>
</feature>
<dbReference type="Pfam" id="PF14780">
    <property type="entry name" value="NEPRO_N"/>
    <property type="match status" value="1"/>
</dbReference>
<keyword evidence="4" id="KW-1185">Reference proteome</keyword>
<evidence type="ECO:0000256" key="1">
    <source>
        <dbReference type="SAM" id="MobiDB-lite"/>
    </source>
</evidence>
<feature type="compositionally biased region" description="Basic residues" evidence="1">
    <location>
        <begin position="348"/>
        <end position="357"/>
    </location>
</feature>
<evidence type="ECO:0000313" key="3">
    <source>
        <dbReference type="EMBL" id="KAJ3642452.1"/>
    </source>
</evidence>